<dbReference type="UniPathway" id="UPA00011"/>
<dbReference type="Gene3D" id="2.30.38.10">
    <property type="entry name" value="Luciferase, Domain 3"/>
    <property type="match status" value="1"/>
</dbReference>
<dbReference type="Gene3D" id="1.10.1200.10">
    <property type="entry name" value="ACP-like"/>
    <property type="match status" value="1"/>
</dbReference>
<dbReference type="Pfam" id="PF00550">
    <property type="entry name" value="PP-binding"/>
    <property type="match status" value="1"/>
</dbReference>
<dbReference type="SMART" id="SM00823">
    <property type="entry name" value="PKS_PP"/>
    <property type="match status" value="1"/>
</dbReference>
<evidence type="ECO:0000313" key="6">
    <source>
        <dbReference type="Proteomes" id="UP000045782"/>
    </source>
</evidence>
<dbReference type="FunFam" id="3.40.50.980:FF:000001">
    <property type="entry name" value="Non-ribosomal peptide synthetase"/>
    <property type="match status" value="1"/>
</dbReference>
<dbReference type="GO" id="GO:0044550">
    <property type="term" value="P:secondary metabolite biosynthetic process"/>
    <property type="evidence" value="ECO:0007669"/>
    <property type="project" value="TreeGrafter"/>
</dbReference>
<evidence type="ECO:0000256" key="2">
    <source>
        <dbReference type="ARBA" id="ARBA00022450"/>
    </source>
</evidence>
<protein>
    <submittedName>
        <fullName evidence="5">Putative peptide synthetase MbtF</fullName>
    </submittedName>
</protein>
<dbReference type="Pfam" id="PF13193">
    <property type="entry name" value="AMP-binding_C"/>
    <property type="match status" value="1"/>
</dbReference>
<evidence type="ECO:0000256" key="1">
    <source>
        <dbReference type="ARBA" id="ARBA00001957"/>
    </source>
</evidence>
<dbReference type="Gene3D" id="3.40.50.980">
    <property type="match status" value="2"/>
</dbReference>
<dbReference type="InterPro" id="IPR001242">
    <property type="entry name" value="Condensation_dom"/>
</dbReference>
<dbReference type="Proteomes" id="UP000045782">
    <property type="component" value="Unassembled WGS sequence"/>
</dbReference>
<dbReference type="InterPro" id="IPR010071">
    <property type="entry name" value="AA_adenyl_dom"/>
</dbReference>
<dbReference type="InterPro" id="IPR025110">
    <property type="entry name" value="AMP-bd_C"/>
</dbReference>
<dbReference type="Gene3D" id="3.30.559.10">
    <property type="entry name" value="Chloramphenicol acetyltransferase-like domain"/>
    <property type="match status" value="2"/>
</dbReference>
<dbReference type="Gene3D" id="3.30.300.30">
    <property type="match status" value="1"/>
</dbReference>
<name>A0A0U0ZQM4_9MYCO</name>
<evidence type="ECO:0000259" key="4">
    <source>
        <dbReference type="PROSITE" id="PS50075"/>
    </source>
</evidence>
<dbReference type="GO" id="GO:0003824">
    <property type="term" value="F:catalytic activity"/>
    <property type="evidence" value="ECO:0007669"/>
    <property type="project" value="InterPro"/>
</dbReference>
<dbReference type="GO" id="GO:0043041">
    <property type="term" value="P:amino acid activation for nonribosomal peptide biosynthetic process"/>
    <property type="evidence" value="ECO:0007669"/>
    <property type="project" value="TreeGrafter"/>
</dbReference>
<dbReference type="InterPro" id="IPR020806">
    <property type="entry name" value="PKS_PP-bd"/>
</dbReference>
<dbReference type="InterPro" id="IPR009081">
    <property type="entry name" value="PP-bd_ACP"/>
</dbReference>
<dbReference type="InterPro" id="IPR045851">
    <property type="entry name" value="AMP-bd_C_sf"/>
</dbReference>
<dbReference type="SUPFAM" id="SSF52777">
    <property type="entry name" value="CoA-dependent acyltransferases"/>
    <property type="match status" value="4"/>
</dbReference>
<reference evidence="5 6" key="1">
    <citation type="submission" date="2015-03" db="EMBL/GenBank/DDBJ databases">
        <authorList>
            <person name="Murphy D."/>
        </authorList>
    </citation>
    <scope>NUCLEOTIDE SEQUENCE [LARGE SCALE GENOMIC DNA]</scope>
    <source>
        <strain evidence="5 6">PAP088</strain>
    </source>
</reference>
<dbReference type="InterPro" id="IPR036736">
    <property type="entry name" value="ACP-like_sf"/>
</dbReference>
<gene>
    <name evidence="5" type="primary">lgrD_8</name>
    <name evidence="5" type="ORF">ERS075579_03752</name>
</gene>
<dbReference type="EMBL" id="CSWP01000008">
    <property type="protein sequence ID" value="CPV64999.1"/>
    <property type="molecule type" value="Genomic_DNA"/>
</dbReference>
<dbReference type="Pfam" id="PF00668">
    <property type="entry name" value="Condensation"/>
    <property type="match status" value="2"/>
</dbReference>
<keyword evidence="3" id="KW-0597">Phosphoprotein</keyword>
<comment type="cofactor">
    <cofactor evidence="1">
        <name>pantetheine 4'-phosphate</name>
        <dbReference type="ChEBI" id="CHEBI:47942"/>
    </cofactor>
</comment>
<dbReference type="PANTHER" id="PTHR45527">
    <property type="entry name" value="NONRIBOSOMAL PEPTIDE SYNTHETASE"/>
    <property type="match status" value="1"/>
</dbReference>
<dbReference type="RefSeq" id="WP_052618937.1">
    <property type="nucleotide sequence ID" value="NZ_CSWP01000008.1"/>
</dbReference>
<proteinExistence type="predicted"/>
<evidence type="ECO:0000313" key="5">
    <source>
        <dbReference type="EMBL" id="CPV64999.1"/>
    </source>
</evidence>
<organism evidence="5 6">
    <name type="scientific">Mycobacteroides abscessus</name>
    <dbReference type="NCBI Taxonomy" id="36809"/>
    <lineage>
        <taxon>Bacteria</taxon>
        <taxon>Bacillati</taxon>
        <taxon>Actinomycetota</taxon>
        <taxon>Actinomycetes</taxon>
        <taxon>Mycobacteriales</taxon>
        <taxon>Mycobacteriaceae</taxon>
        <taxon>Mycobacteroides</taxon>
    </lineage>
</organism>
<dbReference type="Gene3D" id="3.30.559.30">
    <property type="entry name" value="Nonribosomal peptide synthetase, condensation domain"/>
    <property type="match status" value="2"/>
</dbReference>
<sequence>MTGTEQQPQIEDVLALSPLQEGFFALSQLADESVDLYSMQFVADIDGGLDVDLLHRSAQALLTRHPNLRAAFWDRGLPKPVQIVPTHADIPWEEREAQPTEFEEIALRERLRPFNLGKGPAIRLVLLTVPGESRHRMIVTSHHILMDGWAIAIFFSELLAVYQAGGSIAGLPAVRPYRDYIAWLNAQDTTEATARWTRYLGTVSGPLMLADGAVAAHDNVPEKSQFLLTPEETARLRQWAAANGLTLNTVTAFAWALVLGRLTDRTDVVFGTIVSGRPKELPDVERMVGLFINSVPMVHHIDYSASVVEQCVQLQREAAAMRDIGYLSLSTLQRAEGSAALFDTLFVFENAPIGDVVQEVEMADGARFRPVEMESLAHYPLTVVSHMHGDSLLVLIEAIPQALPHVSGASVGERLVSVLRQLPDIGGGTPDALELLTARERAEIVVTASAADPSVVSVWDLFEREAQAHPESLALVADAGTRYTYAQLRGAALRLCAELIESGVTPETTVALALPRSADSIIAILAVLAAGAAYVPVDIGLPAARVESILRQSNPALVITVDRHRDVAGRGYQILILDDPGTAARISGRSESGHAVVVHRDQSAYLIFTSGSTGEPKGVIGTHGALMSYFADHRDRVYRPATARLGRKLRIAHAWSLSFDASWQPMIGLLDGHVVHLFDAEAMRDAGLLVRGMVERGVDMIDTTPSMLAQLSAAGLLDHELAVLALGGEAIETALWDRLRSLSDTAVYNCYGPTETTVEAVVAAVKDYPAPTIGTPNQGMVGYVLDSRLRPVPDGAVGELYLAGSQLARGYAGKPAVTSAAFVADPRRAGQRMYRTGDLVRRLPHGEFAYLGRADSQVKIRGYRVEVGEIESALRLQPDVQTAAVTVVRRAGGASLVGFVVCEKDTFDSARAMMRLADRLPSYMMPSRLVPLPQLPVTVNGKLDGSALERLAHEALSGGAAGEQAQPATATECVLCECCAELFDGTAPGIDEDFFSLGVDSIVAISLVNKARKRDLVITPRMVLAAPTIRQLAALVDTRGHVDSLAGEADYGEVPPLPVVSWMYESEVYRRLSLSVLVRLPEGIDRPGIEQMLQLLLDGFAMLRSTLVDTPDGARVVTREPGVVRGESVLSRVELPTGESAHAAITNAARQAFDSLDPRSGAMMRAVWLASHDSGDVLLLTVHHLAMDVVSWHIVLGYLADAWTAVRSGTAPKAPMEFTSYRQWSQLMHQRASSPDVLRQRGYWAEQVSGADPELGCRHADPSRDTSGTLQTTAVPTPVAVTTRLLASLNKPEGVYSFLLSALAVTVASWRKQRGQDSAAGTLVSLEGHGRADGELDTDTSGTVGWFTTVYPVRVAAGEAAIDVDRIENDVNAARQLLAGVARHIDEIPYQGLDYGLLRYVRGCEELSSARDPQIQFNYVGRMDISGIDDQPWSLITDARSLAVPPDSEPDLPLRFAINIGSAVMTTPEGPQLLTNWQLSSALFTPADADRLAQLWQRSVAALAGALDG</sequence>
<dbReference type="InterPro" id="IPR020845">
    <property type="entry name" value="AMP-binding_CS"/>
</dbReference>
<dbReference type="GO" id="GO:0031177">
    <property type="term" value="F:phosphopantetheine binding"/>
    <property type="evidence" value="ECO:0007669"/>
    <property type="project" value="InterPro"/>
</dbReference>
<evidence type="ECO:0000256" key="3">
    <source>
        <dbReference type="ARBA" id="ARBA00022553"/>
    </source>
</evidence>
<feature type="domain" description="Carrier" evidence="4">
    <location>
        <begin position="966"/>
        <end position="1040"/>
    </location>
</feature>
<dbReference type="Pfam" id="PF00501">
    <property type="entry name" value="AMP-binding"/>
    <property type="match status" value="1"/>
</dbReference>
<dbReference type="CDD" id="cd05930">
    <property type="entry name" value="A_NRPS"/>
    <property type="match status" value="1"/>
</dbReference>
<dbReference type="PROSITE" id="PS00455">
    <property type="entry name" value="AMP_BINDING"/>
    <property type="match status" value="1"/>
</dbReference>
<dbReference type="PROSITE" id="PS50075">
    <property type="entry name" value="CARRIER"/>
    <property type="match status" value="1"/>
</dbReference>
<accession>A0A0U0ZQM4</accession>
<keyword evidence="2" id="KW-0596">Phosphopantetheine</keyword>
<dbReference type="InterPro" id="IPR000873">
    <property type="entry name" value="AMP-dep_synth/lig_dom"/>
</dbReference>
<dbReference type="GO" id="GO:0005737">
    <property type="term" value="C:cytoplasm"/>
    <property type="evidence" value="ECO:0007669"/>
    <property type="project" value="TreeGrafter"/>
</dbReference>
<dbReference type="SUPFAM" id="SSF56801">
    <property type="entry name" value="Acetyl-CoA synthetase-like"/>
    <property type="match status" value="1"/>
</dbReference>
<dbReference type="GO" id="GO:0008610">
    <property type="term" value="P:lipid biosynthetic process"/>
    <property type="evidence" value="ECO:0007669"/>
    <property type="project" value="UniProtKB-ARBA"/>
</dbReference>
<dbReference type="PANTHER" id="PTHR45527:SF1">
    <property type="entry name" value="FATTY ACID SYNTHASE"/>
    <property type="match status" value="1"/>
</dbReference>
<dbReference type="SUPFAM" id="SSF47336">
    <property type="entry name" value="ACP-like"/>
    <property type="match status" value="1"/>
</dbReference>
<dbReference type="NCBIfam" id="TIGR01733">
    <property type="entry name" value="AA-adenyl-dom"/>
    <property type="match status" value="1"/>
</dbReference>
<dbReference type="InterPro" id="IPR023213">
    <property type="entry name" value="CAT-like_dom_sf"/>
</dbReference>